<keyword evidence="4" id="KW-0521">NADP</keyword>
<proteinExistence type="predicted"/>
<dbReference type="InterPro" id="IPR051603">
    <property type="entry name" value="Zinc-ADH_QOR/CCCR"/>
</dbReference>
<evidence type="ECO:0000256" key="2">
    <source>
        <dbReference type="ARBA" id="ARBA00011881"/>
    </source>
</evidence>
<dbReference type="PANTHER" id="PTHR44154:SF1">
    <property type="entry name" value="QUINONE OXIDOREDUCTASE"/>
    <property type="match status" value="1"/>
</dbReference>
<gene>
    <name evidence="8" type="primary">ccrA</name>
    <name evidence="8" type="ORF">FSW04_11630</name>
</gene>
<dbReference type="GO" id="GO:0043880">
    <property type="term" value="F:crotonyl-CoA reductase activity"/>
    <property type="evidence" value="ECO:0007669"/>
    <property type="project" value="InterPro"/>
</dbReference>
<keyword evidence="8" id="KW-0560">Oxidoreductase</keyword>
<protein>
    <submittedName>
        <fullName evidence="8">Crotonyl-CoA carboxylase/reductase</fullName>
        <ecNumber evidence="8">1.3.1.85</ecNumber>
    </submittedName>
</protein>
<dbReference type="InterPro" id="IPR011032">
    <property type="entry name" value="GroES-like_sf"/>
</dbReference>
<dbReference type="SUPFAM" id="SSF50129">
    <property type="entry name" value="GroES-like"/>
    <property type="match status" value="1"/>
</dbReference>
<evidence type="ECO:0000313" key="8">
    <source>
        <dbReference type="EMBL" id="QEC48153.1"/>
    </source>
</evidence>
<evidence type="ECO:0000256" key="6">
    <source>
        <dbReference type="ARBA" id="ARBA00022990"/>
    </source>
</evidence>
<keyword evidence="3" id="KW-0963">Cytoplasm</keyword>
<reference evidence="8 9" key="1">
    <citation type="journal article" date="2018" name="J. Microbiol.">
        <title>Baekduia soli gen. nov., sp. nov., a novel bacterium isolated from the soil of Baekdu Mountain and proposal of a novel family name, Baekduiaceae fam. nov.</title>
        <authorList>
            <person name="An D.S."/>
            <person name="Siddiqi M.Z."/>
            <person name="Kim K.H."/>
            <person name="Yu H.S."/>
            <person name="Im W.T."/>
        </authorList>
    </citation>
    <scope>NUCLEOTIDE SEQUENCE [LARGE SCALE GENOMIC DNA]</scope>
    <source>
        <strain evidence="8 9">BR7-21</strain>
    </source>
</reference>
<dbReference type="Pfam" id="PF08240">
    <property type="entry name" value="ADH_N"/>
    <property type="match status" value="1"/>
</dbReference>
<dbReference type="Proteomes" id="UP000321805">
    <property type="component" value="Chromosome"/>
</dbReference>
<evidence type="ECO:0000256" key="4">
    <source>
        <dbReference type="ARBA" id="ARBA00022857"/>
    </source>
</evidence>
<dbReference type="GO" id="GO:0003723">
    <property type="term" value="F:RNA binding"/>
    <property type="evidence" value="ECO:0007669"/>
    <property type="project" value="UniProtKB-KW"/>
</dbReference>
<dbReference type="SUPFAM" id="SSF51735">
    <property type="entry name" value="NAD(P)-binding Rossmann-fold domains"/>
    <property type="match status" value="1"/>
</dbReference>
<keyword evidence="5" id="KW-0694">RNA-binding</keyword>
<dbReference type="EMBL" id="CP042430">
    <property type="protein sequence ID" value="QEC48153.1"/>
    <property type="molecule type" value="Genomic_DNA"/>
</dbReference>
<dbReference type="AlphaFoldDB" id="A0A5B8U500"/>
<evidence type="ECO:0000256" key="5">
    <source>
        <dbReference type="ARBA" id="ARBA00022884"/>
    </source>
</evidence>
<evidence type="ECO:0000313" key="9">
    <source>
        <dbReference type="Proteomes" id="UP000321805"/>
    </source>
</evidence>
<dbReference type="GO" id="GO:0005737">
    <property type="term" value="C:cytoplasm"/>
    <property type="evidence" value="ECO:0007669"/>
    <property type="project" value="UniProtKB-SubCell"/>
</dbReference>
<keyword evidence="9" id="KW-1185">Reference proteome</keyword>
<dbReference type="InterPro" id="IPR002364">
    <property type="entry name" value="Quin_OxRdtase/zeta-crystal_CS"/>
</dbReference>
<name>A0A5B8U500_9ACTN</name>
<dbReference type="PANTHER" id="PTHR44154">
    <property type="entry name" value="QUINONE OXIDOREDUCTASE"/>
    <property type="match status" value="1"/>
</dbReference>
<dbReference type="PROSITE" id="PS01162">
    <property type="entry name" value="QOR_ZETA_CRYSTAL"/>
    <property type="match status" value="1"/>
</dbReference>
<comment type="subcellular location">
    <subcellularLocation>
        <location evidence="1">Cytoplasm</location>
    </subcellularLocation>
</comment>
<dbReference type="OrthoDB" id="9790818at2"/>
<dbReference type="InterPro" id="IPR013154">
    <property type="entry name" value="ADH-like_N"/>
</dbReference>
<dbReference type="RefSeq" id="WP_146919378.1">
    <property type="nucleotide sequence ID" value="NZ_CP042430.1"/>
</dbReference>
<keyword evidence="6" id="KW-0007">Acetylation</keyword>
<dbReference type="Gene3D" id="3.40.50.720">
    <property type="entry name" value="NAD(P)-binding Rossmann-like Domain"/>
    <property type="match status" value="1"/>
</dbReference>
<dbReference type="Pfam" id="PF00107">
    <property type="entry name" value="ADH_zinc_N"/>
    <property type="match status" value="1"/>
</dbReference>
<dbReference type="GO" id="GO:0008270">
    <property type="term" value="F:zinc ion binding"/>
    <property type="evidence" value="ECO:0007669"/>
    <property type="project" value="InterPro"/>
</dbReference>
<dbReference type="SMART" id="SM00829">
    <property type="entry name" value="PKS_ER"/>
    <property type="match status" value="1"/>
</dbReference>
<organism evidence="8 9">
    <name type="scientific">Baekduia soli</name>
    <dbReference type="NCBI Taxonomy" id="496014"/>
    <lineage>
        <taxon>Bacteria</taxon>
        <taxon>Bacillati</taxon>
        <taxon>Actinomycetota</taxon>
        <taxon>Thermoleophilia</taxon>
        <taxon>Solirubrobacterales</taxon>
        <taxon>Baekduiaceae</taxon>
        <taxon>Baekduia</taxon>
    </lineage>
</organism>
<evidence type="ECO:0000256" key="1">
    <source>
        <dbReference type="ARBA" id="ARBA00004496"/>
    </source>
</evidence>
<comment type="subunit">
    <text evidence="2">Homotetramer.</text>
</comment>
<dbReference type="InterPro" id="IPR010085">
    <property type="entry name" value="Crot_CoA_red"/>
</dbReference>
<dbReference type="InterPro" id="IPR013149">
    <property type="entry name" value="ADH-like_C"/>
</dbReference>
<evidence type="ECO:0000256" key="3">
    <source>
        <dbReference type="ARBA" id="ARBA00022490"/>
    </source>
</evidence>
<dbReference type="EC" id="1.3.1.85" evidence="8"/>
<dbReference type="KEGG" id="bsol:FSW04_11630"/>
<accession>A0A5B8U500</accession>
<evidence type="ECO:0000259" key="7">
    <source>
        <dbReference type="SMART" id="SM00829"/>
    </source>
</evidence>
<sequence>MAVDVTQVSTVDTQPGELPATMAAWVIREERFGEPMDAFKLEEIEVPEPGAFEVIVRVMAAGVNYNNVWAALGQPVSVMKYGDHPEFGHHIGGSDASGVVWKVGPGVTRWKVGDEVVVHCNQASYEDPEVHGLDPMAAPSQRIWGYETTWGSFAQFTKVQAQQLLPKPHALTWEEAASYGLVYFTAWRMLMTRCNLQAGQRVLIWGAAGGLGVFATQICRAAGAECVGVVNSAEKGELVKSLGAVDYIDRSEFAGMMRKGGETPEEEKARFKESRRFGQRVQEMLGAAPDIVFEHVGTATFPTSVLTVKPFGKVVICAGTTGFNLDFDVRYLWMKQKEIIGSHFANAYECLKANELIESGAIRPVLWRTLGFDGVAEAHQLMKDNKHLGKISILVGADSAGQGKTADGPGAIYAEVG</sequence>
<dbReference type="Gene3D" id="3.90.180.10">
    <property type="entry name" value="Medium-chain alcohol dehydrogenases, catalytic domain"/>
    <property type="match status" value="1"/>
</dbReference>
<dbReference type="InterPro" id="IPR020843">
    <property type="entry name" value="ER"/>
</dbReference>
<dbReference type="InterPro" id="IPR036291">
    <property type="entry name" value="NAD(P)-bd_dom_sf"/>
</dbReference>
<dbReference type="NCBIfam" id="TIGR01751">
    <property type="entry name" value="crot-CoA-red"/>
    <property type="match status" value="1"/>
</dbReference>
<feature type="domain" description="Enoyl reductase (ER)" evidence="7">
    <location>
        <begin position="34"/>
        <end position="393"/>
    </location>
</feature>